<evidence type="ECO:0000313" key="8">
    <source>
        <dbReference type="EMBL" id="MDQ0456696.1"/>
    </source>
</evidence>
<evidence type="ECO:0000256" key="6">
    <source>
        <dbReference type="SAM" id="Phobius"/>
    </source>
</evidence>
<keyword evidence="3 6" id="KW-0812">Transmembrane</keyword>
<dbReference type="PANTHER" id="PTHR34820">
    <property type="entry name" value="INNER MEMBRANE PROTEIN YEBZ"/>
    <property type="match status" value="1"/>
</dbReference>
<comment type="caution">
    <text evidence="8">The sequence shown here is derived from an EMBL/GenBank/DDBJ whole genome shotgun (WGS) entry which is preliminary data.</text>
</comment>
<reference evidence="8 9" key="1">
    <citation type="submission" date="2023-07" db="EMBL/GenBank/DDBJ databases">
        <title>Genomic Encyclopedia of Type Strains, Phase IV (KMG-IV): sequencing the most valuable type-strain genomes for metagenomic binning, comparative biology and taxonomic classification.</title>
        <authorList>
            <person name="Goeker M."/>
        </authorList>
    </citation>
    <scope>NUCLEOTIDE SEQUENCE [LARGE SCALE GENOMIC DNA]</scope>
    <source>
        <strain evidence="8 9">DSM 100301</strain>
    </source>
</reference>
<keyword evidence="4 6" id="KW-1133">Transmembrane helix</keyword>
<organism evidence="8 9">
    <name type="scientific">Rhizobium paknamense</name>
    <dbReference type="NCBI Taxonomy" id="1206817"/>
    <lineage>
        <taxon>Bacteria</taxon>
        <taxon>Pseudomonadati</taxon>
        <taxon>Pseudomonadota</taxon>
        <taxon>Alphaproteobacteria</taxon>
        <taxon>Hyphomicrobiales</taxon>
        <taxon>Rhizobiaceae</taxon>
        <taxon>Rhizobium/Agrobacterium group</taxon>
        <taxon>Rhizobium</taxon>
    </lineage>
</organism>
<feature type="transmembrane region" description="Helical" evidence="6">
    <location>
        <begin position="44"/>
        <end position="67"/>
    </location>
</feature>
<feature type="transmembrane region" description="Helical" evidence="6">
    <location>
        <begin position="12"/>
        <end position="32"/>
    </location>
</feature>
<feature type="transmembrane region" description="Helical" evidence="6">
    <location>
        <begin position="237"/>
        <end position="257"/>
    </location>
</feature>
<sequence length="302" mass="32163">MNPDQLLLVSRFAFDTAALLLWGGQVFLWLGVEKDLARHIRRRLQPLTVSLLILLALAGPLRLLAQAASLGAGWRDVTSPAFLGDVIFLSAVGRGVALQAGLGVVTACLWALLARSKRAIEYQPMIASISFGLVLASLALTGHAGAGDGWEGLGHQANHILHLLMAGGWLGGLVPVLLLIALLGREETRASAAHGLMRFSTLGHGAVALTFFTGFLNVLLTLGGWPFDFSSAYQQLFWLKVLIVSTMAVIAIVNRYVIVPAMGRDPVRAARWLARGSLLEIVLGLAAIATVTFFSSLEPMAG</sequence>
<feature type="transmembrane region" description="Helical" evidence="6">
    <location>
        <begin position="166"/>
        <end position="184"/>
    </location>
</feature>
<dbReference type="InterPro" id="IPR008457">
    <property type="entry name" value="Cu-R_CopD_dom"/>
</dbReference>
<feature type="transmembrane region" description="Helical" evidence="6">
    <location>
        <begin position="87"/>
        <end position="113"/>
    </location>
</feature>
<comment type="subcellular location">
    <subcellularLocation>
        <location evidence="1">Cell membrane</location>
        <topology evidence="1">Multi-pass membrane protein</topology>
    </subcellularLocation>
</comment>
<keyword evidence="2" id="KW-1003">Cell membrane</keyword>
<evidence type="ECO:0000256" key="3">
    <source>
        <dbReference type="ARBA" id="ARBA00022692"/>
    </source>
</evidence>
<evidence type="ECO:0000313" key="9">
    <source>
        <dbReference type="Proteomes" id="UP001235269"/>
    </source>
</evidence>
<dbReference type="InterPro" id="IPR032694">
    <property type="entry name" value="CopC/D"/>
</dbReference>
<dbReference type="Pfam" id="PF05425">
    <property type="entry name" value="CopD"/>
    <property type="match status" value="1"/>
</dbReference>
<feature type="transmembrane region" description="Helical" evidence="6">
    <location>
        <begin position="278"/>
        <end position="297"/>
    </location>
</feature>
<dbReference type="RefSeq" id="WP_307158875.1">
    <property type="nucleotide sequence ID" value="NZ_JAUSWH010000009.1"/>
</dbReference>
<evidence type="ECO:0000256" key="1">
    <source>
        <dbReference type="ARBA" id="ARBA00004651"/>
    </source>
</evidence>
<dbReference type="NCBIfam" id="NF033808">
    <property type="entry name" value="copper_CopD"/>
    <property type="match status" value="1"/>
</dbReference>
<proteinExistence type="predicted"/>
<dbReference type="PANTHER" id="PTHR34820:SF4">
    <property type="entry name" value="INNER MEMBRANE PROTEIN YEBZ"/>
    <property type="match status" value="1"/>
</dbReference>
<feature type="domain" description="Copper resistance protein D" evidence="7">
    <location>
        <begin position="196"/>
        <end position="293"/>
    </location>
</feature>
<protein>
    <submittedName>
        <fullName evidence="8">Copper resistance protein D</fullName>
    </submittedName>
</protein>
<feature type="transmembrane region" description="Helical" evidence="6">
    <location>
        <begin position="125"/>
        <end position="146"/>
    </location>
</feature>
<evidence type="ECO:0000256" key="2">
    <source>
        <dbReference type="ARBA" id="ARBA00022475"/>
    </source>
</evidence>
<feature type="transmembrane region" description="Helical" evidence="6">
    <location>
        <begin position="205"/>
        <end position="225"/>
    </location>
</feature>
<keyword evidence="9" id="KW-1185">Reference proteome</keyword>
<dbReference type="InterPro" id="IPR047689">
    <property type="entry name" value="CopD"/>
</dbReference>
<dbReference type="Proteomes" id="UP001235269">
    <property type="component" value="Unassembled WGS sequence"/>
</dbReference>
<gene>
    <name evidence="8" type="ORF">QO005_003038</name>
</gene>
<evidence type="ECO:0000256" key="5">
    <source>
        <dbReference type="ARBA" id="ARBA00023136"/>
    </source>
</evidence>
<dbReference type="EMBL" id="JAUSWH010000009">
    <property type="protein sequence ID" value="MDQ0456696.1"/>
    <property type="molecule type" value="Genomic_DNA"/>
</dbReference>
<keyword evidence="5 6" id="KW-0472">Membrane</keyword>
<evidence type="ECO:0000259" key="7">
    <source>
        <dbReference type="Pfam" id="PF05425"/>
    </source>
</evidence>
<name>A0ABU0IHI9_9HYPH</name>
<evidence type="ECO:0000256" key="4">
    <source>
        <dbReference type="ARBA" id="ARBA00022989"/>
    </source>
</evidence>
<accession>A0ABU0IHI9</accession>